<dbReference type="RefSeq" id="WP_284240698.1">
    <property type="nucleotide sequence ID" value="NZ_BSSQ01000016.1"/>
</dbReference>
<protein>
    <submittedName>
        <fullName evidence="1">Uncharacterized protein</fullName>
    </submittedName>
</protein>
<dbReference type="Proteomes" id="UP001157114">
    <property type="component" value="Unassembled WGS sequence"/>
</dbReference>
<reference evidence="1 2" key="1">
    <citation type="submission" date="2023-03" db="EMBL/GenBank/DDBJ databases">
        <title>Draft genome sequence of the bacteria which degrade cell wall of Tricholomamatutake.</title>
        <authorList>
            <person name="Konishi Y."/>
            <person name="Fukuta Y."/>
            <person name="Shirasaka N."/>
        </authorList>
    </citation>
    <scope>NUCLEOTIDE SEQUENCE [LARGE SCALE GENOMIC DNA]</scope>
    <source>
        <strain evidence="2">mu1</strain>
    </source>
</reference>
<evidence type="ECO:0000313" key="1">
    <source>
        <dbReference type="EMBL" id="GLX69933.1"/>
    </source>
</evidence>
<proteinExistence type="predicted"/>
<sequence length="236" mass="25850">MMIGDTRKKMIPRWLKGVSILLACLILFAGLVYAYDKPGGIADWRYSRAAGLEGTIQIPIGKTPEEAVQKFRSSSNLQIVHKESLHGGDLLFYKQNGIKDENLGIEFVHKTWMGWKWVMGGGYAVSAPFERKEAFSFMSMPKYKGITGPFPIIYGLILDSSITKINVTVGGTKAGSYPASITEYEPGQRLWYAELPASSTAPYKITATGDNGKVLAVKSFDDPTGYGSVAMSKSKT</sequence>
<dbReference type="EMBL" id="BSSQ01000016">
    <property type="protein sequence ID" value="GLX69933.1"/>
    <property type="molecule type" value="Genomic_DNA"/>
</dbReference>
<comment type="caution">
    <text evidence="1">The sequence shown here is derived from an EMBL/GenBank/DDBJ whole genome shotgun (WGS) entry which is preliminary data.</text>
</comment>
<accession>A0ABQ6GKP9</accession>
<keyword evidence="2" id="KW-1185">Reference proteome</keyword>
<organism evidence="1 2">
    <name type="scientific">Paenibacillus glycanilyticus</name>
    <dbReference type="NCBI Taxonomy" id="126569"/>
    <lineage>
        <taxon>Bacteria</taxon>
        <taxon>Bacillati</taxon>
        <taxon>Bacillota</taxon>
        <taxon>Bacilli</taxon>
        <taxon>Bacillales</taxon>
        <taxon>Paenibacillaceae</taxon>
        <taxon>Paenibacillus</taxon>
    </lineage>
</organism>
<name>A0ABQ6GKP9_9BACL</name>
<evidence type="ECO:0000313" key="2">
    <source>
        <dbReference type="Proteomes" id="UP001157114"/>
    </source>
</evidence>
<gene>
    <name evidence="1" type="ORF">MU1_42790</name>
</gene>